<evidence type="ECO:0000313" key="3">
    <source>
        <dbReference type="Proteomes" id="UP000694865"/>
    </source>
</evidence>
<keyword evidence="3" id="KW-1185">Reference proteome</keyword>
<dbReference type="GeneID" id="102805067"/>
<feature type="region of interest" description="Disordered" evidence="1">
    <location>
        <begin position="504"/>
        <end position="541"/>
    </location>
</feature>
<evidence type="ECO:0000259" key="2">
    <source>
        <dbReference type="Pfam" id="PF14939"/>
    </source>
</evidence>
<feature type="domain" description="DDB1- and CUL4-associated factor 15 WD40 repeat-containing" evidence="2">
    <location>
        <begin position="52"/>
        <end position="267"/>
    </location>
</feature>
<feature type="compositionally biased region" description="Polar residues" evidence="1">
    <location>
        <begin position="1"/>
        <end position="20"/>
    </location>
</feature>
<reference evidence="4" key="1">
    <citation type="submission" date="2025-08" db="UniProtKB">
        <authorList>
            <consortium name="RefSeq"/>
        </authorList>
    </citation>
    <scope>IDENTIFICATION</scope>
    <source>
        <tissue evidence="4">Testes</tissue>
    </source>
</reference>
<feature type="compositionally biased region" description="Basic residues" evidence="1">
    <location>
        <begin position="528"/>
        <end position="537"/>
    </location>
</feature>
<dbReference type="PANTHER" id="PTHR28541">
    <property type="entry name" value="DDB1- AND CUL4-ASSOCIATED FACTOR 15"/>
    <property type="match status" value="1"/>
</dbReference>
<sequence>MAASTTLWRSHSRKTTTSGQKYKGSYNVVSRLHTREVHGSLQSTKYNFPAPRSVFGKIPGRLCIPLKYIVDAETLIDEGHVFLGFTKDGQFILSYTLRVEANEHTALPVYVYRLYWWLFKYYQPMVKVSEVRLFGEEEIQDDLYIAVCSWPTDASKVFVYGSCPSGGNCDEKRQCYVTITAVPPTSPCKECINFQTAMKSQNNNIYNDEIFDSDTRPSRCLKHGFVVHTKYELSPPFPLFAPKYSLKRDGLAVINTGYSLIALGVKVYCGSAATSTQSSLYSTNNTATNTQTSTDSEKHSFSSQGYISSPEATLHGLKSYQDRLSTIVQGVRNTAVGMEQWDANTGAFVTMQACQDTHTAKEQPSLSGLPILSQSQESTYNQEYSISTSDTKATSHSLFDAKDCMQSTCANRGFKRNDNNIAQMTCKVTEEGEKKMVQIHSDLVNEETSDAHLNENEEIFSSLLTEVKYSMVASTSQGSQIDDSDATNLSSISDKEEVFNQAMENSPRVSLHDDDEGTVEKENTNANKYRKSSRKRKNEQVRNRVTVARKFATVICSQGSDLGDFDLTSPNLCSQDDSRNLLCDSWNHKTHDKTDQKSMKSMPEGIPVERECVLGEDNFGCEIDQSCPIHGATTINLSWSINSVSDLEKCTCQQRGFNYSVRRYVDCVPETDSPLDIEDEFHSMLPLEVHGANHSLMTRTRRSPDIQGQYIEVKQLTMDAEQYISETVRSHAKWKDRYLDFTDYDMQILDVSIELVALHQAFPRSTSLILFKIQICNCPM</sequence>
<dbReference type="Pfam" id="PF14939">
    <property type="entry name" value="DCAF15_WD40"/>
    <property type="match status" value="1"/>
</dbReference>
<feature type="compositionally biased region" description="Low complexity" evidence="1">
    <location>
        <begin position="282"/>
        <end position="294"/>
    </location>
</feature>
<organism evidence="3 4">
    <name type="scientific">Saccoglossus kowalevskii</name>
    <name type="common">Acorn worm</name>
    <dbReference type="NCBI Taxonomy" id="10224"/>
    <lineage>
        <taxon>Eukaryota</taxon>
        <taxon>Metazoa</taxon>
        <taxon>Hemichordata</taxon>
        <taxon>Enteropneusta</taxon>
        <taxon>Harrimaniidae</taxon>
        <taxon>Saccoglossus</taxon>
    </lineage>
</organism>
<feature type="region of interest" description="Disordered" evidence="1">
    <location>
        <begin position="280"/>
        <end position="305"/>
    </location>
</feature>
<evidence type="ECO:0000256" key="1">
    <source>
        <dbReference type="SAM" id="MobiDB-lite"/>
    </source>
</evidence>
<dbReference type="RefSeq" id="XP_006812606.1">
    <property type="nucleotide sequence ID" value="XM_006812543.1"/>
</dbReference>
<protein>
    <submittedName>
        <fullName evidence="4">Uncharacterized protein LOC102805067</fullName>
    </submittedName>
</protein>
<proteinExistence type="predicted"/>
<gene>
    <name evidence="4" type="primary">LOC102805067</name>
</gene>
<evidence type="ECO:0000313" key="4">
    <source>
        <dbReference type="RefSeq" id="XP_006812606.1"/>
    </source>
</evidence>
<accession>A0ABM0LXW5</accession>
<name>A0ABM0LXW5_SACKO</name>
<dbReference type="InterPro" id="IPR032734">
    <property type="entry name" value="DCAF15_WD40"/>
</dbReference>
<feature type="region of interest" description="Disordered" evidence="1">
    <location>
        <begin position="1"/>
        <end position="21"/>
    </location>
</feature>
<dbReference type="CDD" id="cd20917">
    <property type="entry name" value="DCAF15-NTD"/>
    <property type="match status" value="1"/>
</dbReference>
<dbReference type="Proteomes" id="UP000694865">
    <property type="component" value="Unplaced"/>
</dbReference>
<dbReference type="PANTHER" id="PTHR28541:SF1">
    <property type="entry name" value="DDB1- AND CUL4-ASSOCIATED FACTOR 15"/>
    <property type="match status" value="1"/>
</dbReference>
<dbReference type="InterPro" id="IPR038914">
    <property type="entry name" value="DCAF15"/>
</dbReference>